<dbReference type="AlphaFoldDB" id="A0A8T0PXY2"/>
<accession>A0A8T0PXY2</accession>
<reference evidence="1" key="1">
    <citation type="submission" date="2020-05" db="EMBL/GenBank/DDBJ databases">
        <title>WGS assembly of Panicum virgatum.</title>
        <authorList>
            <person name="Lovell J.T."/>
            <person name="Jenkins J."/>
            <person name="Shu S."/>
            <person name="Juenger T.E."/>
            <person name="Schmutz J."/>
        </authorList>
    </citation>
    <scope>NUCLEOTIDE SEQUENCE</scope>
    <source>
        <strain evidence="1">AP13</strain>
    </source>
</reference>
<gene>
    <name evidence="1" type="ORF">PVAP13_7NG351524</name>
</gene>
<proteinExistence type="predicted"/>
<sequence length="145" mass="15935">MINLSFKSVVFPTPPGPHTPMMLTPVLSNDSHKSLSTGLMPKAKDEKRFAVAAGTPASLIKPQMTGCKAAQIMLVSAMEVVARKEQVVVLERRGCNTVYNPVLCFHNTFCGLRFNLVWEPGYLRMAPKAGEKIGKFLAKLQISFL</sequence>
<comment type="caution">
    <text evidence="1">The sequence shown here is derived from an EMBL/GenBank/DDBJ whole genome shotgun (WGS) entry which is preliminary data.</text>
</comment>
<keyword evidence="2" id="KW-1185">Reference proteome</keyword>
<dbReference type="EMBL" id="CM029050">
    <property type="protein sequence ID" value="KAG2567381.1"/>
    <property type="molecule type" value="Genomic_DNA"/>
</dbReference>
<dbReference type="Proteomes" id="UP000823388">
    <property type="component" value="Chromosome 7N"/>
</dbReference>
<protein>
    <submittedName>
        <fullName evidence="1">Uncharacterized protein</fullName>
    </submittedName>
</protein>
<evidence type="ECO:0000313" key="1">
    <source>
        <dbReference type="EMBL" id="KAG2567381.1"/>
    </source>
</evidence>
<evidence type="ECO:0000313" key="2">
    <source>
        <dbReference type="Proteomes" id="UP000823388"/>
    </source>
</evidence>
<name>A0A8T0PXY2_PANVG</name>
<organism evidence="1 2">
    <name type="scientific">Panicum virgatum</name>
    <name type="common">Blackwell switchgrass</name>
    <dbReference type="NCBI Taxonomy" id="38727"/>
    <lineage>
        <taxon>Eukaryota</taxon>
        <taxon>Viridiplantae</taxon>
        <taxon>Streptophyta</taxon>
        <taxon>Embryophyta</taxon>
        <taxon>Tracheophyta</taxon>
        <taxon>Spermatophyta</taxon>
        <taxon>Magnoliopsida</taxon>
        <taxon>Liliopsida</taxon>
        <taxon>Poales</taxon>
        <taxon>Poaceae</taxon>
        <taxon>PACMAD clade</taxon>
        <taxon>Panicoideae</taxon>
        <taxon>Panicodae</taxon>
        <taxon>Paniceae</taxon>
        <taxon>Panicinae</taxon>
        <taxon>Panicum</taxon>
        <taxon>Panicum sect. Hiantes</taxon>
    </lineage>
</organism>